<sequence length="339" mass="37233">MYRSGSGESTQRNQSDAASGNPLFSDVESETYQRERRSVEHDSVFCSSSSDSDYLQERMEQSNVQLEEQAEIDDVAPFGPFSKVCLWTSTITMKLPCKLAFEGSARNKAEALAAAAFVQYLVETGHVDKDLSPNTVLDQETIVANAPHLHDDEIEEEAAGVVPNNAGSEKSVDDIMTGWRLTPSSDFYHRINCKLMAKVDKSWNYFMYQRARQQLPIFAHSFWITTDNASTHKGVKESSSAPTALTLRITGKVCLCTLTITVKLPCKLSFEGSARHKAEALAAAALVQYLVETTVTVSVGTLASPGPPGGQLPSTQTQKTVRRNLTAPGQTLKSWTEKR</sequence>
<organism evidence="1 2">
    <name type="scientific">Dermacentor silvarum</name>
    <name type="common">Tick</name>
    <dbReference type="NCBI Taxonomy" id="543639"/>
    <lineage>
        <taxon>Eukaryota</taxon>
        <taxon>Metazoa</taxon>
        <taxon>Ecdysozoa</taxon>
        <taxon>Arthropoda</taxon>
        <taxon>Chelicerata</taxon>
        <taxon>Arachnida</taxon>
        <taxon>Acari</taxon>
        <taxon>Parasitiformes</taxon>
        <taxon>Ixodida</taxon>
        <taxon>Ixodoidea</taxon>
        <taxon>Ixodidae</taxon>
        <taxon>Rhipicephalinae</taxon>
        <taxon>Dermacentor</taxon>
    </lineage>
</organism>
<protein>
    <submittedName>
        <fullName evidence="1">Uncharacterized protein</fullName>
    </submittedName>
</protein>
<keyword evidence="2" id="KW-1185">Reference proteome</keyword>
<dbReference type="EMBL" id="CM023470">
    <property type="protein sequence ID" value="KAH7981031.1"/>
    <property type="molecule type" value="Genomic_DNA"/>
</dbReference>
<name>A0ACB8E362_DERSI</name>
<reference evidence="1" key="1">
    <citation type="submission" date="2020-05" db="EMBL/GenBank/DDBJ databases">
        <title>Large-scale comparative analyses of tick genomes elucidate their genetic diversity and vector capacities.</title>
        <authorList>
            <person name="Jia N."/>
            <person name="Wang J."/>
            <person name="Shi W."/>
            <person name="Du L."/>
            <person name="Sun Y."/>
            <person name="Zhan W."/>
            <person name="Jiang J."/>
            <person name="Wang Q."/>
            <person name="Zhang B."/>
            <person name="Ji P."/>
            <person name="Sakyi L.B."/>
            <person name="Cui X."/>
            <person name="Yuan T."/>
            <person name="Jiang B."/>
            <person name="Yang W."/>
            <person name="Lam T.T.-Y."/>
            <person name="Chang Q."/>
            <person name="Ding S."/>
            <person name="Wang X."/>
            <person name="Zhu J."/>
            <person name="Ruan X."/>
            <person name="Zhao L."/>
            <person name="Wei J."/>
            <person name="Que T."/>
            <person name="Du C."/>
            <person name="Cheng J."/>
            <person name="Dai P."/>
            <person name="Han X."/>
            <person name="Huang E."/>
            <person name="Gao Y."/>
            <person name="Liu J."/>
            <person name="Shao H."/>
            <person name="Ye R."/>
            <person name="Li L."/>
            <person name="Wei W."/>
            <person name="Wang X."/>
            <person name="Wang C."/>
            <person name="Yang T."/>
            <person name="Huo Q."/>
            <person name="Li W."/>
            <person name="Guo W."/>
            <person name="Chen H."/>
            <person name="Zhou L."/>
            <person name="Ni X."/>
            <person name="Tian J."/>
            <person name="Zhou Y."/>
            <person name="Sheng Y."/>
            <person name="Liu T."/>
            <person name="Pan Y."/>
            <person name="Xia L."/>
            <person name="Li J."/>
            <person name="Zhao F."/>
            <person name="Cao W."/>
        </authorList>
    </citation>
    <scope>NUCLEOTIDE SEQUENCE</scope>
    <source>
        <strain evidence="1">Dsil-2018</strain>
    </source>
</reference>
<accession>A0ACB8E362</accession>
<proteinExistence type="predicted"/>
<evidence type="ECO:0000313" key="2">
    <source>
        <dbReference type="Proteomes" id="UP000821865"/>
    </source>
</evidence>
<comment type="caution">
    <text evidence="1">The sequence shown here is derived from an EMBL/GenBank/DDBJ whole genome shotgun (WGS) entry which is preliminary data.</text>
</comment>
<dbReference type="Proteomes" id="UP000821865">
    <property type="component" value="Chromosome 1"/>
</dbReference>
<evidence type="ECO:0000313" key="1">
    <source>
        <dbReference type="EMBL" id="KAH7981031.1"/>
    </source>
</evidence>
<gene>
    <name evidence="1" type="ORF">HPB49_021035</name>
</gene>